<reference evidence="3" key="1">
    <citation type="submission" date="2010-08" db="EMBL/GenBank/DDBJ databases">
        <authorList>
            <person name="Muzny D."/>
            <person name="Qin X."/>
            <person name="Buhay C."/>
            <person name="Dugan-Rocha S."/>
            <person name="Ding Y."/>
            <person name="Chen G."/>
            <person name="Hawes A."/>
            <person name="Holder M."/>
            <person name="Jhangiani S."/>
            <person name="Johnson A."/>
            <person name="Khan Z."/>
            <person name="Li Z."/>
            <person name="Liu W."/>
            <person name="Liu X."/>
            <person name="Perez L."/>
            <person name="Shen H."/>
            <person name="Wang Q."/>
            <person name="Watt J."/>
            <person name="Xi L."/>
            <person name="Xin Y."/>
            <person name="Zhou J."/>
            <person name="Deng J."/>
            <person name="Jiang H."/>
            <person name="Liu Y."/>
            <person name="Qu J."/>
            <person name="Song X.-Z."/>
            <person name="Zhang L."/>
            <person name="Villasana D."/>
            <person name="Johnson A."/>
            <person name="Liu J."/>
            <person name="Liyanage D."/>
            <person name="Lorensuhewa L."/>
            <person name="Robinson T."/>
            <person name="Song A."/>
            <person name="Song B.-B."/>
            <person name="Dinh H."/>
            <person name="Thornton R."/>
            <person name="Coyle M."/>
            <person name="Francisco L."/>
            <person name="Jackson L."/>
            <person name="Javaid M."/>
            <person name="Korchina V."/>
            <person name="Kovar C."/>
            <person name="Mata R."/>
            <person name="Mathew T."/>
            <person name="Ngo R."/>
            <person name="Nguyen L."/>
            <person name="Nguyen N."/>
            <person name="Okwuonu G."/>
            <person name="Ongeri F."/>
            <person name="Pham C."/>
            <person name="Simmons D."/>
            <person name="Wilczek-Boney K."/>
            <person name="Hale W."/>
            <person name="Jakkamsetti A."/>
            <person name="Pham P."/>
            <person name="Ruth R."/>
            <person name="San Lucas F."/>
            <person name="Warren J."/>
            <person name="Zhang J."/>
            <person name="Zhao Z."/>
            <person name="Zhou C."/>
            <person name="Zhu D."/>
            <person name="Lee S."/>
            <person name="Bess C."/>
            <person name="Blankenburg K."/>
            <person name="Forbes L."/>
            <person name="Fu Q."/>
            <person name="Gubbala S."/>
            <person name="Hirani K."/>
            <person name="Jayaseelan J.C."/>
            <person name="Lara F."/>
            <person name="Munidasa M."/>
            <person name="Palculict T."/>
            <person name="Patil S."/>
            <person name="Pu L.-L."/>
            <person name="Saada N."/>
            <person name="Tang L."/>
            <person name="Weissenberger G."/>
            <person name="Zhu Y."/>
            <person name="Hemphill L."/>
            <person name="Shang Y."/>
            <person name="Youmans B."/>
            <person name="Ayvaz T."/>
            <person name="Ross M."/>
            <person name="Santibanez J."/>
            <person name="Aqrawi P."/>
            <person name="Gross S."/>
            <person name="Joshi V."/>
            <person name="Fowler G."/>
            <person name="Nazareth L."/>
            <person name="Reid J."/>
            <person name="Worley K."/>
            <person name="Petrosino J."/>
            <person name="Highlander S."/>
            <person name="Gibbs R."/>
        </authorList>
    </citation>
    <scope>NUCLEOTIDE SEQUENCE [LARGE SCALE GENOMIC DNA]</scope>
    <source>
        <strain evidence="3">DSM 15272</strain>
    </source>
</reference>
<evidence type="ECO:0000256" key="2">
    <source>
        <dbReference type="SAM" id="Phobius"/>
    </source>
</evidence>
<dbReference type="GO" id="GO:0015385">
    <property type="term" value="F:sodium:proton antiporter activity"/>
    <property type="evidence" value="ECO:0007669"/>
    <property type="project" value="TreeGrafter"/>
</dbReference>
<name>E2SFZ3_9ACTN</name>
<dbReference type="STRING" id="585531.HMPREF0063_12952"/>
<keyword evidence="2" id="KW-0812">Transmembrane</keyword>
<keyword evidence="4" id="KW-1185">Reference proteome</keyword>
<organism evidence="3 4">
    <name type="scientific">Aeromicrobium marinum DSM 15272</name>
    <dbReference type="NCBI Taxonomy" id="585531"/>
    <lineage>
        <taxon>Bacteria</taxon>
        <taxon>Bacillati</taxon>
        <taxon>Actinomycetota</taxon>
        <taxon>Actinomycetes</taxon>
        <taxon>Propionibacteriales</taxon>
        <taxon>Nocardioidaceae</taxon>
        <taxon>Aeromicrobium</taxon>
    </lineage>
</organism>
<dbReference type="Pfam" id="PF03334">
    <property type="entry name" value="PhaG_MnhG_YufB"/>
    <property type="match status" value="1"/>
</dbReference>
<dbReference type="Proteomes" id="UP000003111">
    <property type="component" value="Unassembled WGS sequence"/>
</dbReference>
<comment type="caution">
    <text evidence="3">The sequence shown here is derived from an EMBL/GenBank/DDBJ whole genome shotgun (WGS) entry which is preliminary data.</text>
</comment>
<dbReference type="PANTHER" id="PTHR34703:SF1">
    <property type="entry name" value="ANTIPORTER SUBUNIT MNHG2-RELATED"/>
    <property type="match status" value="1"/>
</dbReference>
<dbReference type="eggNOG" id="COG1320">
    <property type="taxonomic scope" value="Bacteria"/>
</dbReference>
<evidence type="ECO:0000313" key="4">
    <source>
        <dbReference type="Proteomes" id="UP000003111"/>
    </source>
</evidence>
<evidence type="ECO:0000313" key="3">
    <source>
        <dbReference type="EMBL" id="EFQ81940.1"/>
    </source>
</evidence>
<gene>
    <name evidence="3" type="ORF">HMPREF0063_12952</name>
</gene>
<dbReference type="AlphaFoldDB" id="E2SFZ3"/>
<comment type="similarity">
    <text evidence="1">Belongs to the CPA3 antiporters (TC 2.A.63) subunit G family.</text>
</comment>
<keyword evidence="2" id="KW-1133">Transmembrane helix</keyword>
<keyword evidence="2" id="KW-0472">Membrane</keyword>
<feature type="transmembrane region" description="Helical" evidence="2">
    <location>
        <begin position="6"/>
        <end position="27"/>
    </location>
</feature>
<feature type="transmembrane region" description="Helical" evidence="2">
    <location>
        <begin position="63"/>
        <end position="86"/>
    </location>
</feature>
<dbReference type="InterPro" id="IPR005133">
    <property type="entry name" value="PhaG_MnhG_YufB"/>
</dbReference>
<accession>E2SFZ3</accession>
<feature type="transmembrane region" description="Helical" evidence="2">
    <location>
        <begin position="39"/>
        <end position="57"/>
    </location>
</feature>
<protein>
    <submittedName>
        <fullName evidence="3">Monovalent cation/H+ antiporter subunit G</fullName>
    </submittedName>
</protein>
<dbReference type="EMBL" id="ACLF03000015">
    <property type="protein sequence ID" value="EFQ81940.1"/>
    <property type="molecule type" value="Genomic_DNA"/>
</dbReference>
<dbReference type="OrthoDB" id="3430023at2"/>
<dbReference type="HOGENOM" id="CLU_121334_0_7_11"/>
<sequence>MTWWEVLGQVWVVLGATIFVAAGIGVVRLPDAYTRASSVATAAGLGVAFVVAGSALLDPSPSTAVKVVIAIGLQLATSAVGGIAIARAAVLSGHRFGAGTDAGELGEHPGTD</sequence>
<dbReference type="PANTHER" id="PTHR34703">
    <property type="entry name" value="ANTIPORTER SUBUNIT MNHG2-RELATED"/>
    <property type="match status" value="1"/>
</dbReference>
<proteinExistence type="inferred from homology"/>
<dbReference type="RefSeq" id="WP_007078539.1">
    <property type="nucleotide sequence ID" value="NZ_CM001024.1"/>
</dbReference>
<evidence type="ECO:0000256" key="1">
    <source>
        <dbReference type="ARBA" id="ARBA00008404"/>
    </source>
</evidence>